<dbReference type="OrthoDB" id="4022940at2759"/>
<feature type="region of interest" description="Disordered" evidence="1">
    <location>
        <begin position="190"/>
        <end position="226"/>
    </location>
</feature>
<dbReference type="RefSeq" id="XP_020062918.1">
    <property type="nucleotide sequence ID" value="XM_020207909.1"/>
</dbReference>
<feature type="region of interest" description="Disordered" evidence="1">
    <location>
        <begin position="86"/>
        <end position="115"/>
    </location>
</feature>
<proteinExistence type="predicted"/>
<dbReference type="Proteomes" id="UP000094285">
    <property type="component" value="Unassembled WGS sequence"/>
</dbReference>
<reference evidence="3" key="1">
    <citation type="submission" date="2016-05" db="EMBL/GenBank/DDBJ databases">
        <title>Comparative genomics of biotechnologically important yeasts.</title>
        <authorList>
            <consortium name="DOE Joint Genome Institute"/>
            <person name="Riley R."/>
            <person name="Haridas S."/>
            <person name="Wolfe K.H."/>
            <person name="Lopes M.R."/>
            <person name="Hittinger C.T."/>
            <person name="Goker M."/>
            <person name="Salamov A."/>
            <person name="Wisecaver J."/>
            <person name="Long T.M."/>
            <person name="Aerts A.L."/>
            <person name="Barry K."/>
            <person name="Choi C."/>
            <person name="Clum A."/>
            <person name="Coughlan A.Y."/>
            <person name="Deshpande S."/>
            <person name="Douglass A.P."/>
            <person name="Hanson S.J."/>
            <person name="Klenk H.-P."/>
            <person name="Labutti K."/>
            <person name="Lapidus A."/>
            <person name="Lindquist E."/>
            <person name="Lipzen A."/>
            <person name="Meier-Kolthoff J.P."/>
            <person name="Ohm R.A."/>
            <person name="Otillar R.P."/>
            <person name="Pangilinan J."/>
            <person name="Peng Y."/>
            <person name="Rokas A."/>
            <person name="Rosa C.A."/>
            <person name="Scheuner C."/>
            <person name="Sibirny A.A."/>
            <person name="Slot J.C."/>
            <person name="Stielow J.B."/>
            <person name="Sun H."/>
            <person name="Kurtzman C.P."/>
            <person name="Blackwell M."/>
            <person name="Grigoriev I.V."/>
            <person name="Jeffries T.W."/>
        </authorList>
    </citation>
    <scope>NUCLEOTIDE SEQUENCE [LARGE SCALE GENOMIC DNA]</scope>
    <source>
        <strain evidence="3">NRRL Y-17324</strain>
    </source>
</reference>
<feature type="compositionally biased region" description="Polar residues" evidence="1">
    <location>
        <begin position="374"/>
        <end position="386"/>
    </location>
</feature>
<dbReference type="AlphaFoldDB" id="A0A1E4SEA3"/>
<keyword evidence="3" id="KW-1185">Reference proteome</keyword>
<accession>A0A1E4SEA3</accession>
<sequence length="620" mass="70385">MDESHNTERTSPFYIHANNSSASNFQTQSNNLASNVSSVGFNNLKKIMTNSSLGSNVSTSTLKTNPLTRLFTKNRSVTNIFQPPIQFDTSSQYNNSDEETQSTISSLDTKKPQSTSKFRLSKSRLFNNKSNNVKPELTIQTSGHHGLKVSKKILSSSLLNDNTGVTGRKNSVSSPGGTFHNLFHRNQAITQSNPDSGKLMNPNDFSTKQKTSSASRTSLSLSSNNSNSYVSDIKFALLYKFTDPDYSVEEIEAPNDHTMLLDIHRKLLMPTDQYLQNRTQKGQSQELGLGILGDSYDNEYRYHNGKNNAKFFENLLYITRPIFMPSTQKTLSNGLQHPYTGFTIEDIASIIKEYYWREPSSIVQPNKLTIEPGQHSSTPASSTQRMTKSKLKPLRTNRSSSTASITTPNELYEKFDELKIREISLDLFTFFVKCMNMLKKDFDMESGDEEELRTPSPSKVNNSSSVIKQWLILSTIWIYFNKKIRFALIGIFQPLQHLFHEISSQGLRSNIIIDVEIENTILLAFRDVIIHPFLLQHSMINESFEVWVDSNDKVNNSHPALTNSEEQTMLSSHKELLDNLIECFGEVLSNTRLHTPHADSEQSFKNQLFEKAFAWLIKLR</sequence>
<evidence type="ECO:0000313" key="2">
    <source>
        <dbReference type="EMBL" id="ODV77796.1"/>
    </source>
</evidence>
<feature type="region of interest" description="Disordered" evidence="1">
    <location>
        <begin position="368"/>
        <end position="403"/>
    </location>
</feature>
<dbReference type="GeneID" id="30982046"/>
<feature type="compositionally biased region" description="Low complexity" evidence="1">
    <location>
        <begin position="211"/>
        <end position="226"/>
    </location>
</feature>
<evidence type="ECO:0000313" key="3">
    <source>
        <dbReference type="Proteomes" id="UP000094285"/>
    </source>
</evidence>
<organism evidence="2 3">
    <name type="scientific">Suhomyces tanzawaensis NRRL Y-17324</name>
    <dbReference type="NCBI Taxonomy" id="984487"/>
    <lineage>
        <taxon>Eukaryota</taxon>
        <taxon>Fungi</taxon>
        <taxon>Dikarya</taxon>
        <taxon>Ascomycota</taxon>
        <taxon>Saccharomycotina</taxon>
        <taxon>Pichiomycetes</taxon>
        <taxon>Debaryomycetaceae</taxon>
        <taxon>Suhomyces</taxon>
    </lineage>
</organism>
<gene>
    <name evidence="2" type="ORF">CANTADRAFT_26847</name>
</gene>
<dbReference type="EMBL" id="KV453914">
    <property type="protein sequence ID" value="ODV77796.1"/>
    <property type="molecule type" value="Genomic_DNA"/>
</dbReference>
<evidence type="ECO:0000256" key="1">
    <source>
        <dbReference type="SAM" id="MobiDB-lite"/>
    </source>
</evidence>
<protein>
    <submittedName>
        <fullName evidence="2">Uncharacterized protein</fullName>
    </submittedName>
</protein>
<name>A0A1E4SEA3_9ASCO</name>